<dbReference type="Proteomes" id="UP000634136">
    <property type="component" value="Unassembled WGS sequence"/>
</dbReference>
<comment type="caution">
    <text evidence="1">The sequence shown here is derived from an EMBL/GenBank/DDBJ whole genome shotgun (WGS) entry which is preliminary data.</text>
</comment>
<organism evidence="1 2">
    <name type="scientific">Senna tora</name>
    <dbReference type="NCBI Taxonomy" id="362788"/>
    <lineage>
        <taxon>Eukaryota</taxon>
        <taxon>Viridiplantae</taxon>
        <taxon>Streptophyta</taxon>
        <taxon>Embryophyta</taxon>
        <taxon>Tracheophyta</taxon>
        <taxon>Spermatophyta</taxon>
        <taxon>Magnoliopsida</taxon>
        <taxon>eudicotyledons</taxon>
        <taxon>Gunneridae</taxon>
        <taxon>Pentapetalae</taxon>
        <taxon>rosids</taxon>
        <taxon>fabids</taxon>
        <taxon>Fabales</taxon>
        <taxon>Fabaceae</taxon>
        <taxon>Caesalpinioideae</taxon>
        <taxon>Cassia clade</taxon>
        <taxon>Senna</taxon>
    </lineage>
</organism>
<name>A0A834SXN5_9FABA</name>
<protein>
    <submittedName>
        <fullName evidence="1">Uncharacterized protein</fullName>
    </submittedName>
</protein>
<dbReference type="AlphaFoldDB" id="A0A834SXN5"/>
<dbReference type="EMBL" id="JAAIUW010000010">
    <property type="protein sequence ID" value="KAF7811528.1"/>
    <property type="molecule type" value="Genomic_DNA"/>
</dbReference>
<accession>A0A834SXN5</accession>
<sequence>MVVSSMVADEDQVVMSERKAVMMTNTRQKIE</sequence>
<evidence type="ECO:0000313" key="1">
    <source>
        <dbReference type="EMBL" id="KAF7811528.1"/>
    </source>
</evidence>
<reference evidence="1" key="1">
    <citation type="submission" date="2020-09" db="EMBL/GenBank/DDBJ databases">
        <title>Genome-Enabled Discovery of Anthraquinone Biosynthesis in Senna tora.</title>
        <authorList>
            <person name="Kang S.-H."/>
            <person name="Pandey R.P."/>
            <person name="Lee C.-M."/>
            <person name="Sim J.-S."/>
            <person name="Jeong J.-T."/>
            <person name="Choi B.-S."/>
            <person name="Jung M."/>
            <person name="Ginzburg D."/>
            <person name="Zhao K."/>
            <person name="Won S.Y."/>
            <person name="Oh T.-J."/>
            <person name="Yu Y."/>
            <person name="Kim N.-H."/>
            <person name="Lee O.R."/>
            <person name="Lee T.-H."/>
            <person name="Bashyal P."/>
            <person name="Kim T.-S."/>
            <person name="Lee W.-H."/>
            <person name="Kawkins C."/>
            <person name="Kim C.-K."/>
            <person name="Kim J.S."/>
            <person name="Ahn B.O."/>
            <person name="Rhee S.Y."/>
            <person name="Sohng J.K."/>
        </authorList>
    </citation>
    <scope>NUCLEOTIDE SEQUENCE</scope>
    <source>
        <tissue evidence="1">Leaf</tissue>
    </source>
</reference>
<proteinExistence type="predicted"/>
<evidence type="ECO:0000313" key="2">
    <source>
        <dbReference type="Proteomes" id="UP000634136"/>
    </source>
</evidence>
<gene>
    <name evidence="1" type="ORF">G2W53_032504</name>
</gene>
<keyword evidence="2" id="KW-1185">Reference proteome</keyword>